<protein>
    <recommendedName>
        <fullName evidence="3">F-box domain-containing protein</fullName>
    </recommendedName>
</protein>
<dbReference type="STRING" id="154538.A0A1M2W809"/>
<organism evidence="1 2">
    <name type="scientific">Trametes pubescens</name>
    <name type="common">White-rot fungus</name>
    <dbReference type="NCBI Taxonomy" id="154538"/>
    <lineage>
        <taxon>Eukaryota</taxon>
        <taxon>Fungi</taxon>
        <taxon>Dikarya</taxon>
        <taxon>Basidiomycota</taxon>
        <taxon>Agaricomycotina</taxon>
        <taxon>Agaricomycetes</taxon>
        <taxon>Polyporales</taxon>
        <taxon>Polyporaceae</taxon>
        <taxon>Trametes</taxon>
    </lineage>
</organism>
<dbReference type="OrthoDB" id="2803881at2759"/>
<evidence type="ECO:0000313" key="1">
    <source>
        <dbReference type="EMBL" id="OJT15969.1"/>
    </source>
</evidence>
<dbReference type="InterPro" id="IPR032675">
    <property type="entry name" value="LRR_dom_sf"/>
</dbReference>
<dbReference type="AlphaFoldDB" id="A0A1M2W809"/>
<evidence type="ECO:0008006" key="3">
    <source>
        <dbReference type="Google" id="ProtNLM"/>
    </source>
</evidence>
<dbReference type="Proteomes" id="UP000184267">
    <property type="component" value="Unassembled WGS sequence"/>
</dbReference>
<comment type="caution">
    <text evidence="1">The sequence shown here is derived from an EMBL/GenBank/DDBJ whole genome shotgun (WGS) entry which is preliminary data.</text>
</comment>
<name>A0A1M2W809_TRAPU</name>
<dbReference type="EMBL" id="MNAD01000026">
    <property type="protein sequence ID" value="OJT15969.1"/>
    <property type="molecule type" value="Genomic_DNA"/>
</dbReference>
<keyword evidence="2" id="KW-1185">Reference proteome</keyword>
<dbReference type="Gene3D" id="3.80.10.10">
    <property type="entry name" value="Ribonuclease Inhibitor"/>
    <property type="match status" value="1"/>
</dbReference>
<proteinExistence type="predicted"/>
<reference evidence="1 2" key="1">
    <citation type="submission" date="2016-10" db="EMBL/GenBank/DDBJ databases">
        <title>Genome sequence of the basidiomycete white-rot fungus Trametes pubescens.</title>
        <authorList>
            <person name="Makela M.R."/>
            <person name="Granchi Z."/>
            <person name="Peng M."/>
            <person name="De Vries R.P."/>
            <person name="Grigoriev I."/>
            <person name="Riley R."/>
            <person name="Hilden K."/>
        </authorList>
    </citation>
    <scope>NUCLEOTIDE SEQUENCE [LARGE SCALE GENOMIC DNA]</scope>
    <source>
        <strain evidence="1 2">FBCC735</strain>
    </source>
</reference>
<sequence>MTANTLSRIPQELFEHIFRLLMLEPCNSDGKMVGCRTVAYFARTCRYLHEPAVNVLWHTIPDIALLFFTLPREMCLVQHLIMLDEQDNCLEEKMFASMFASKPSEAMLARFFAYAHRVKAIHHRGCHLPPTVAVFSANPETYHALAVILQDRSLLPNVESIDFHRKAVVSTAVFRSFNILFGYSLKRLSIFSREGPVRDKAWLWRDPALGVEPQEEKDFQGMLAELTKRVPALEMLKLNMYPSSATMALTTSAALAESSFAYLTSLQLLDDCLPIRPDAFRSLGYLPNLHVLEFSSNIVFWTFWTDVDFAGLAAENHLFPVLRKLSITGTTSAVPTKLLGWVSSPTLALLTIYTDDDVLRSDIDPLIAAIAAMPSRDSLSALNVCIPDVMHEAVSTNTALLACYNANARCRPSRRRARAPEPLSRTTFEPLMKMHSLEEVMLDIHCPLDLDDALLESFGLAWPKLRLLNLGAPSPWGTFVTDVRVGEVHDFPPFVVRQLAPPQDGAGDDSDSDGDEEFDDIEMMGAWSHPRVTLLGLLAFAAHVPFLAELGLDSFDATLAAVPLARLEQRPARGVVHGALRTLHVGLSPIENPWAVAAVLSDAFPGLVEVDCLWKLLEEDDEDDVDRDGPERAWWSLQKRYGTRWERVGELVQKFVKVRSHERTRKRKAAYVCPSVDMPMQEAYQ</sequence>
<evidence type="ECO:0000313" key="2">
    <source>
        <dbReference type="Proteomes" id="UP000184267"/>
    </source>
</evidence>
<gene>
    <name evidence="1" type="ORF">TRAPUB_8792</name>
</gene>
<accession>A0A1M2W809</accession>